<dbReference type="RefSeq" id="WP_252113756.1">
    <property type="nucleotide sequence ID" value="NZ_JAMSHT010000001.1"/>
</dbReference>
<organism evidence="2 3">
    <name type="scientific">Sphingomicrobium sediminis</name>
    <dbReference type="NCBI Taxonomy" id="2950949"/>
    <lineage>
        <taxon>Bacteria</taxon>
        <taxon>Pseudomonadati</taxon>
        <taxon>Pseudomonadota</taxon>
        <taxon>Alphaproteobacteria</taxon>
        <taxon>Sphingomonadales</taxon>
        <taxon>Sphingomonadaceae</taxon>
        <taxon>Sphingomicrobium</taxon>
    </lineage>
</organism>
<sequence>MGVMPQQRIRIGITGLAVVFLLVLLGTAVTGAREDVPVENEDVFAEDVPPPPANEPLSELGVAPGQAAEQPAPAPIPIPIDPATEELIVNEITVPPEGE</sequence>
<accession>A0A9X2EGG8</accession>
<feature type="region of interest" description="Disordered" evidence="1">
    <location>
        <begin position="36"/>
        <end position="78"/>
    </location>
</feature>
<gene>
    <name evidence="2" type="ORF">NDO55_07065</name>
</gene>
<proteinExistence type="predicted"/>
<reference evidence="2" key="1">
    <citation type="submission" date="2022-06" db="EMBL/GenBank/DDBJ databases">
        <title>Sphingomicrobium sedimins sp. nov., a marine bacterium isolated from tidal flat.</title>
        <authorList>
            <person name="Kim C.-H."/>
            <person name="Yoo Y."/>
            <person name="Kim J.-J."/>
        </authorList>
    </citation>
    <scope>NUCLEOTIDE SEQUENCE</scope>
    <source>
        <strain evidence="2">GRR-S6-50</strain>
    </source>
</reference>
<dbReference type="AlphaFoldDB" id="A0A9X2EGG8"/>
<evidence type="ECO:0000256" key="1">
    <source>
        <dbReference type="SAM" id="MobiDB-lite"/>
    </source>
</evidence>
<evidence type="ECO:0000313" key="2">
    <source>
        <dbReference type="EMBL" id="MCM8557578.1"/>
    </source>
</evidence>
<comment type="caution">
    <text evidence="2">The sequence shown here is derived from an EMBL/GenBank/DDBJ whole genome shotgun (WGS) entry which is preliminary data.</text>
</comment>
<name>A0A9X2EGG8_9SPHN</name>
<dbReference type="Proteomes" id="UP001155128">
    <property type="component" value="Unassembled WGS sequence"/>
</dbReference>
<evidence type="ECO:0000313" key="3">
    <source>
        <dbReference type="Proteomes" id="UP001155128"/>
    </source>
</evidence>
<keyword evidence="3" id="KW-1185">Reference proteome</keyword>
<protein>
    <submittedName>
        <fullName evidence="2">Uncharacterized protein</fullName>
    </submittedName>
</protein>
<dbReference type="EMBL" id="JAMSHT010000001">
    <property type="protein sequence ID" value="MCM8557578.1"/>
    <property type="molecule type" value="Genomic_DNA"/>
</dbReference>